<reference evidence="4" key="1">
    <citation type="journal article" date="2019" name="Int. J. Syst. Evol. Microbiol.">
        <title>The Global Catalogue of Microorganisms (GCM) 10K type strain sequencing project: providing services to taxonomists for standard genome sequencing and annotation.</title>
        <authorList>
            <consortium name="The Broad Institute Genomics Platform"/>
            <consortium name="The Broad Institute Genome Sequencing Center for Infectious Disease"/>
            <person name="Wu L."/>
            <person name="Ma J."/>
        </authorList>
    </citation>
    <scope>NUCLEOTIDE SEQUENCE [LARGE SCALE GENOMIC DNA]</scope>
    <source>
        <strain evidence="4">KCTC 52490</strain>
    </source>
</reference>
<feature type="compositionally biased region" description="Basic and acidic residues" evidence="1">
    <location>
        <begin position="72"/>
        <end position="84"/>
    </location>
</feature>
<name>A0ABW6AH05_9BACT</name>
<protein>
    <recommendedName>
        <fullName evidence="5">YtxH domain-containing protein</fullName>
    </recommendedName>
</protein>
<accession>A0ABW6AH05</accession>
<dbReference type="Proteomes" id="UP001597512">
    <property type="component" value="Unassembled WGS sequence"/>
</dbReference>
<gene>
    <name evidence="3" type="ORF">ACFS25_06500</name>
</gene>
<evidence type="ECO:0000313" key="4">
    <source>
        <dbReference type="Proteomes" id="UP001597512"/>
    </source>
</evidence>
<feature type="signal peptide" evidence="2">
    <location>
        <begin position="1"/>
        <end position="20"/>
    </location>
</feature>
<dbReference type="EMBL" id="JBHUOM010000002">
    <property type="protein sequence ID" value="MFD2933425.1"/>
    <property type="molecule type" value="Genomic_DNA"/>
</dbReference>
<keyword evidence="4" id="KW-1185">Reference proteome</keyword>
<evidence type="ECO:0008006" key="5">
    <source>
        <dbReference type="Google" id="ProtNLM"/>
    </source>
</evidence>
<evidence type="ECO:0000256" key="2">
    <source>
        <dbReference type="SAM" id="SignalP"/>
    </source>
</evidence>
<sequence length="94" mass="10270">MKKVLVVFAALALTLSVAQAQDSKLKKKAEVVEAKGEVAADKAAIKANKMAREADKASGDKTALKAHRKEHMKQEGELMKDRAKKDVKVVKEKI</sequence>
<feature type="compositionally biased region" description="Basic and acidic residues" evidence="1">
    <location>
        <begin position="50"/>
        <end position="63"/>
    </location>
</feature>
<keyword evidence="2" id="KW-0732">Signal</keyword>
<dbReference type="RefSeq" id="WP_381497769.1">
    <property type="nucleotide sequence ID" value="NZ_JBHUOM010000002.1"/>
</dbReference>
<feature type="region of interest" description="Disordered" evidence="1">
    <location>
        <begin position="50"/>
        <end position="84"/>
    </location>
</feature>
<comment type="caution">
    <text evidence="3">The sequence shown here is derived from an EMBL/GenBank/DDBJ whole genome shotgun (WGS) entry which is preliminary data.</text>
</comment>
<organism evidence="3 4">
    <name type="scientific">Spirosoma flavum</name>
    <dbReference type="NCBI Taxonomy" id="2048557"/>
    <lineage>
        <taxon>Bacteria</taxon>
        <taxon>Pseudomonadati</taxon>
        <taxon>Bacteroidota</taxon>
        <taxon>Cytophagia</taxon>
        <taxon>Cytophagales</taxon>
        <taxon>Cytophagaceae</taxon>
        <taxon>Spirosoma</taxon>
    </lineage>
</organism>
<evidence type="ECO:0000256" key="1">
    <source>
        <dbReference type="SAM" id="MobiDB-lite"/>
    </source>
</evidence>
<feature type="chain" id="PRO_5046991757" description="YtxH domain-containing protein" evidence="2">
    <location>
        <begin position="21"/>
        <end position="94"/>
    </location>
</feature>
<proteinExistence type="predicted"/>
<evidence type="ECO:0000313" key="3">
    <source>
        <dbReference type="EMBL" id="MFD2933425.1"/>
    </source>
</evidence>